<accession>A0A7J7ZJR4</accession>
<comment type="caution">
    <text evidence="1">The sequence shown here is derived from an EMBL/GenBank/DDBJ whole genome shotgun (WGS) entry which is preliminary data.</text>
</comment>
<sequence>MIAMDETAVFMGQSSQTTIEQQGASLGYIPSTAYAHVSCILAIRLDATKIPPLIISKGKKENIECVLSVFILETKKAWATHAVIRKRVNLMLLLVMQWSQRGVLVWDAASTHRAKDMKTFLQGKKNRSDNDSHRYDIRPIPRLLILQ</sequence>
<evidence type="ECO:0000313" key="1">
    <source>
        <dbReference type="EMBL" id="KAF6374384.1"/>
    </source>
</evidence>
<proteinExistence type="predicted"/>
<organism evidence="1 2">
    <name type="scientific">Pipistrellus kuhlii</name>
    <name type="common">Kuhl's pipistrelle</name>
    <dbReference type="NCBI Taxonomy" id="59472"/>
    <lineage>
        <taxon>Eukaryota</taxon>
        <taxon>Metazoa</taxon>
        <taxon>Chordata</taxon>
        <taxon>Craniata</taxon>
        <taxon>Vertebrata</taxon>
        <taxon>Euteleostomi</taxon>
        <taxon>Mammalia</taxon>
        <taxon>Eutheria</taxon>
        <taxon>Laurasiatheria</taxon>
        <taxon>Chiroptera</taxon>
        <taxon>Yangochiroptera</taxon>
        <taxon>Vespertilionidae</taxon>
        <taxon>Pipistrellus</taxon>
    </lineage>
</organism>
<name>A0A7J7ZJR4_PIPKU</name>
<keyword evidence="2" id="KW-1185">Reference proteome</keyword>
<dbReference type="AlphaFoldDB" id="A0A7J7ZJR4"/>
<protein>
    <submittedName>
        <fullName evidence="1">Uncharacterized protein</fullName>
    </submittedName>
</protein>
<dbReference type="Proteomes" id="UP000558488">
    <property type="component" value="Unassembled WGS sequence"/>
</dbReference>
<dbReference type="EMBL" id="JACAGB010000003">
    <property type="protein sequence ID" value="KAF6374384.1"/>
    <property type="molecule type" value="Genomic_DNA"/>
</dbReference>
<gene>
    <name evidence="1" type="ORF">mPipKuh1_009603</name>
</gene>
<evidence type="ECO:0000313" key="2">
    <source>
        <dbReference type="Proteomes" id="UP000558488"/>
    </source>
</evidence>
<reference evidence="1 2" key="1">
    <citation type="journal article" date="2020" name="Nature">
        <title>Six reference-quality genomes reveal evolution of bat adaptations.</title>
        <authorList>
            <person name="Jebb D."/>
            <person name="Huang Z."/>
            <person name="Pippel M."/>
            <person name="Hughes G.M."/>
            <person name="Lavrichenko K."/>
            <person name="Devanna P."/>
            <person name="Winkler S."/>
            <person name="Jermiin L.S."/>
            <person name="Skirmuntt E.C."/>
            <person name="Katzourakis A."/>
            <person name="Burkitt-Gray L."/>
            <person name="Ray D.A."/>
            <person name="Sullivan K.A.M."/>
            <person name="Roscito J.G."/>
            <person name="Kirilenko B.M."/>
            <person name="Davalos L.M."/>
            <person name="Corthals A.P."/>
            <person name="Power M.L."/>
            <person name="Jones G."/>
            <person name="Ransome R.D."/>
            <person name="Dechmann D.K.N."/>
            <person name="Locatelli A.G."/>
            <person name="Puechmaille S.J."/>
            <person name="Fedrigo O."/>
            <person name="Jarvis E.D."/>
            <person name="Hiller M."/>
            <person name="Vernes S.C."/>
            <person name="Myers E.W."/>
            <person name="Teeling E.C."/>
        </authorList>
    </citation>
    <scope>NUCLEOTIDE SEQUENCE [LARGE SCALE GENOMIC DNA]</scope>
    <source>
        <strain evidence="1">MPipKuh1</strain>
        <tissue evidence="1">Flight muscle</tissue>
    </source>
</reference>